<evidence type="ECO:0000313" key="3">
    <source>
        <dbReference type="EMBL" id="GIJ74100.1"/>
    </source>
</evidence>
<keyword evidence="1" id="KW-0677">Repeat</keyword>
<dbReference type="InterPro" id="IPR056884">
    <property type="entry name" value="NPHP3-like_N"/>
</dbReference>
<dbReference type="Gene3D" id="3.40.50.300">
    <property type="entry name" value="P-loop containing nucleotide triphosphate hydrolases"/>
    <property type="match status" value="1"/>
</dbReference>
<reference evidence="3" key="1">
    <citation type="submission" date="2021-01" db="EMBL/GenBank/DDBJ databases">
        <title>Whole genome shotgun sequence of Virgisporangium ochraceum NBRC 16418.</title>
        <authorList>
            <person name="Komaki H."/>
            <person name="Tamura T."/>
        </authorList>
    </citation>
    <scope>NUCLEOTIDE SEQUENCE</scope>
    <source>
        <strain evidence="3">NBRC 16418</strain>
    </source>
</reference>
<name>A0A8J4A5B3_9ACTN</name>
<dbReference type="Gene3D" id="2.40.10.10">
    <property type="entry name" value="Trypsin-like serine proteases"/>
    <property type="match status" value="1"/>
</dbReference>
<evidence type="ECO:0000256" key="1">
    <source>
        <dbReference type="ARBA" id="ARBA00022737"/>
    </source>
</evidence>
<dbReference type="Pfam" id="PF13365">
    <property type="entry name" value="Trypsin_2"/>
    <property type="match status" value="1"/>
</dbReference>
<proteinExistence type="predicted"/>
<protein>
    <recommendedName>
        <fullName evidence="2">Nephrocystin 3-like N-terminal domain-containing protein</fullName>
    </recommendedName>
</protein>
<accession>A0A8J4A5B3</accession>
<dbReference type="EMBL" id="BOPH01000129">
    <property type="protein sequence ID" value="GIJ74100.1"/>
    <property type="molecule type" value="Genomic_DNA"/>
</dbReference>
<dbReference type="SUPFAM" id="SSF50494">
    <property type="entry name" value="Trypsin-like serine proteases"/>
    <property type="match status" value="1"/>
</dbReference>
<keyword evidence="4" id="KW-1185">Reference proteome</keyword>
<sequence>MTAADGAQLDQHVEVLAASGPEGKWSYGSGYLLAPRLVLTARHVVPPALISVEVRRGIMADTWLQAQVVWAAEASGIDIALLEVTGLGLGIVRPPGIGRLRTPPGSVLRPRWRQDVSCTGYPQVQERWLAEGRPIRDTLTVTGTVREANARTGRITVGISGNYVAEGSAWRGISGAPLYFERRLVGVVTTTTSDGRTFDALPLGSLLGGEISPATSYREPPESIERFRQVLADHQVDMACPVTHRQPYKTTLRNVTSTHQPLRDRDAELHRLRQWITGDVPYAVWTGEPWSGKSAIAAAVAVDPPADVDVVCYFSEGGNPTSADDVLAKIADQVAALLDETRPPDPAAEFDDLLNRARIAQQSDGRQILLLIDGLDEIARRRELQRLLGSLPNSPTQGLSVLLFSRPSPDVTTLVSPDHALRRDQTRDDVILQPSPYAQQIRERATLDLDALYYEGGPAWRACECVAAVGRLTEADLGRALDMDPADRDRLRQALAGQPGGRILVPMPSTEPPLLWFAHENLREIVLARSATPPEDYRESMIRLGEQYATSGWPTTTPAFLVTEYPVMLASHGALAKLIATVTSPLWLEQHQRQTGALPGAADVLRRSLAAAGSVRLEEWPALIDVALRLSEVAPGLDDYPHDLILAFGLAGELQHAQLRAQQLTRPDRRAEALMALTEPLERIDRLQARTLLLLAAEAAAELTEDPPPEEPGAVVRLSARLGLSAYRIGQISLASSLNHSIATLIARSSDDLLPSVVLEAASLAVILGDQSHAKALMGGLTGQELSSDEQIRRRHLDDAIAGHSVFSPPAVHGRQALSTISSYAGSDPDRIYLGRIKAALERGDSRDAAHLLANFRSHPVRFLDHLTSWVDTVAEFAHGAALAHGSRAAVFAYAAEDYWRKNAQQSAEQNSALDLSVRGGGADLIRAVEEMWRHGRQREALDAVRLDGSPQRQALITGCFAVGMAGAGDVTTSKRLLAGTDRNVGLGVHEAIGQLWAQEGRWRDAVELVSDRSNFERDVVDATAVYEAIRSGAVDEGMELLRRCRYNPMIPFAPLAMAARAFAEIGYIDVATGIAAGIKDDARRLGVLVDVAAAMTPGDERDDPAAVLRQVLAETAHLNGGHKRVGIFADAAQVANQLELPEVASAALRLAVGAAFRTADAEERCAAVLLLAQHSAGRVLGARLCAKAARDARRAGPDAAVEVAEVAYNLDELELADRIVDSLLAEHVTGPNLTDLAIAAAKSRRVDKATRLLKAQAAGQTDAGALARAAAQAGLWDLAEEYAGRVPRRQRAGIFGDMAEVATTHDEAVARQMVTRGLLSGMSGRLLVAAIRLAPQAGPGAIKWLTQI</sequence>
<dbReference type="InterPro" id="IPR009003">
    <property type="entry name" value="Peptidase_S1_PA"/>
</dbReference>
<dbReference type="Proteomes" id="UP000635606">
    <property type="component" value="Unassembled WGS sequence"/>
</dbReference>
<gene>
    <name evidence="3" type="ORF">Voc01_090170</name>
</gene>
<dbReference type="Pfam" id="PF24883">
    <property type="entry name" value="NPHP3_N"/>
    <property type="match status" value="1"/>
</dbReference>
<organism evidence="3 4">
    <name type="scientific">Virgisporangium ochraceum</name>
    <dbReference type="NCBI Taxonomy" id="65505"/>
    <lineage>
        <taxon>Bacteria</taxon>
        <taxon>Bacillati</taxon>
        <taxon>Actinomycetota</taxon>
        <taxon>Actinomycetes</taxon>
        <taxon>Micromonosporales</taxon>
        <taxon>Micromonosporaceae</taxon>
        <taxon>Virgisporangium</taxon>
    </lineage>
</organism>
<feature type="domain" description="Nephrocystin 3-like N-terminal" evidence="2">
    <location>
        <begin position="271"/>
        <end position="406"/>
    </location>
</feature>
<evidence type="ECO:0000313" key="4">
    <source>
        <dbReference type="Proteomes" id="UP000635606"/>
    </source>
</evidence>
<dbReference type="InterPro" id="IPR027417">
    <property type="entry name" value="P-loop_NTPase"/>
</dbReference>
<comment type="caution">
    <text evidence="3">The sequence shown here is derived from an EMBL/GenBank/DDBJ whole genome shotgun (WGS) entry which is preliminary data.</text>
</comment>
<evidence type="ECO:0000259" key="2">
    <source>
        <dbReference type="Pfam" id="PF24883"/>
    </source>
</evidence>
<dbReference type="InterPro" id="IPR043504">
    <property type="entry name" value="Peptidase_S1_PA_chymotrypsin"/>
</dbReference>